<proteinExistence type="predicted"/>
<evidence type="ECO:0008006" key="4">
    <source>
        <dbReference type="Google" id="ProtNLM"/>
    </source>
</evidence>
<dbReference type="OrthoDB" id="7361648at2"/>
<evidence type="ECO:0000256" key="1">
    <source>
        <dbReference type="SAM" id="MobiDB-lite"/>
    </source>
</evidence>
<dbReference type="RefSeq" id="WP_083526170.1">
    <property type="nucleotide sequence ID" value="NZ_FQXB01000001.1"/>
</dbReference>
<feature type="compositionally biased region" description="Basic and acidic residues" evidence="1">
    <location>
        <begin position="103"/>
        <end position="117"/>
    </location>
</feature>
<dbReference type="InterPro" id="IPR021451">
    <property type="entry name" value="DUF3102"/>
</dbReference>
<dbReference type="AlphaFoldDB" id="A0A1M5MD52"/>
<feature type="region of interest" description="Disordered" evidence="1">
    <location>
        <begin position="98"/>
        <end position="117"/>
    </location>
</feature>
<gene>
    <name evidence="2" type="ORF">SAMN05444003_0767</name>
</gene>
<sequence>MTQHDVALTRSAMWAELVNMKHRAVLRRELNNKEEAAEIGEVLIKVKEELPHGEFTPWVRRDCSFTDRHARNYIRIAQVKRKRVSDFDRCTSIREVLSLGKPQPEEPKRPTRAATLDDLRKVERLRSLRDDPSASEGER</sequence>
<dbReference type="EMBL" id="FQXB01000001">
    <property type="protein sequence ID" value="SHG75177.1"/>
    <property type="molecule type" value="Genomic_DNA"/>
</dbReference>
<name>A0A1M5MD52_9RHOB</name>
<dbReference type="Pfam" id="PF11300">
    <property type="entry name" value="DUF3102"/>
    <property type="match status" value="1"/>
</dbReference>
<reference evidence="2 3" key="1">
    <citation type="submission" date="2016-11" db="EMBL/GenBank/DDBJ databases">
        <authorList>
            <person name="Jaros S."/>
            <person name="Januszkiewicz K."/>
            <person name="Wedrychowicz H."/>
        </authorList>
    </citation>
    <scope>NUCLEOTIDE SEQUENCE [LARGE SCALE GENOMIC DNA]</scope>
    <source>
        <strain evidence="2 3">DSM 28715</strain>
    </source>
</reference>
<keyword evidence="3" id="KW-1185">Reference proteome</keyword>
<dbReference type="Proteomes" id="UP000184074">
    <property type="component" value="Unassembled WGS sequence"/>
</dbReference>
<evidence type="ECO:0000313" key="2">
    <source>
        <dbReference type="EMBL" id="SHG75177.1"/>
    </source>
</evidence>
<evidence type="ECO:0000313" key="3">
    <source>
        <dbReference type="Proteomes" id="UP000184074"/>
    </source>
</evidence>
<accession>A0A1M5MD52</accession>
<protein>
    <recommendedName>
        <fullName evidence="4">DUF3102 domain-containing protein</fullName>
    </recommendedName>
</protein>
<organism evidence="2 3">
    <name type="scientific">Cognatiyoonia sediminum</name>
    <dbReference type="NCBI Taxonomy" id="1508389"/>
    <lineage>
        <taxon>Bacteria</taxon>
        <taxon>Pseudomonadati</taxon>
        <taxon>Pseudomonadota</taxon>
        <taxon>Alphaproteobacteria</taxon>
        <taxon>Rhodobacterales</taxon>
        <taxon>Paracoccaceae</taxon>
        <taxon>Cognatiyoonia</taxon>
    </lineage>
</organism>